<dbReference type="EMBL" id="BAABFA010000023">
    <property type="protein sequence ID" value="GAA4469162.1"/>
    <property type="molecule type" value="Genomic_DNA"/>
</dbReference>
<accession>A0ABP8NM09</accession>
<feature type="transmembrane region" description="Helical" evidence="1">
    <location>
        <begin position="169"/>
        <end position="190"/>
    </location>
</feature>
<sequence length="191" mass="20586">MALTAWCTAYFLLWGVLYPLRPARVFGISLQGSLPRQLRTSAGAMARVLAVEVVAAAGSMAASAGSTGMAAMRPLIESHLDTYLRVRLREKMPVIASFIGDSTILKLKESMIEEIDVLLPQVMAGYISSAVTVPAVQDKIRLALEATDEQKLETLAGPALRQARARIPWYCALTALAAGILLSALLYFFAC</sequence>
<evidence type="ECO:0000256" key="1">
    <source>
        <dbReference type="SAM" id="Phobius"/>
    </source>
</evidence>
<keyword evidence="1" id="KW-0472">Membrane</keyword>
<evidence type="ECO:0000313" key="2">
    <source>
        <dbReference type="EMBL" id="GAA4469162.1"/>
    </source>
</evidence>
<proteinExistence type="predicted"/>
<reference evidence="3" key="1">
    <citation type="journal article" date="2019" name="Int. J. Syst. Evol. Microbiol.">
        <title>The Global Catalogue of Microorganisms (GCM) 10K type strain sequencing project: providing services to taxonomists for standard genome sequencing and annotation.</title>
        <authorList>
            <consortium name="The Broad Institute Genomics Platform"/>
            <consortium name="The Broad Institute Genome Sequencing Center for Infectious Disease"/>
            <person name="Wu L."/>
            <person name="Ma J."/>
        </authorList>
    </citation>
    <scope>NUCLEOTIDE SEQUENCE [LARGE SCALE GENOMIC DNA]</scope>
    <source>
        <strain evidence="3">JCM 32105</strain>
    </source>
</reference>
<keyword evidence="1" id="KW-1133">Transmembrane helix</keyword>
<organism evidence="2 3">
    <name type="scientific">Nemorincola caseinilytica</name>
    <dbReference type="NCBI Taxonomy" id="2054315"/>
    <lineage>
        <taxon>Bacteria</taxon>
        <taxon>Pseudomonadati</taxon>
        <taxon>Bacteroidota</taxon>
        <taxon>Chitinophagia</taxon>
        <taxon>Chitinophagales</taxon>
        <taxon>Chitinophagaceae</taxon>
        <taxon>Nemorincola</taxon>
    </lineage>
</organism>
<keyword evidence="1" id="KW-0812">Transmembrane</keyword>
<dbReference type="Proteomes" id="UP001500067">
    <property type="component" value="Unassembled WGS sequence"/>
</dbReference>
<gene>
    <name evidence="2" type="ORF">GCM10023093_28100</name>
</gene>
<protein>
    <recommendedName>
        <fullName evidence="4">Type II secretion system (T2SS), protein F</fullName>
    </recommendedName>
</protein>
<keyword evidence="3" id="KW-1185">Reference proteome</keyword>
<comment type="caution">
    <text evidence="2">The sequence shown here is derived from an EMBL/GenBank/DDBJ whole genome shotgun (WGS) entry which is preliminary data.</text>
</comment>
<evidence type="ECO:0008006" key="4">
    <source>
        <dbReference type="Google" id="ProtNLM"/>
    </source>
</evidence>
<name>A0ABP8NM09_9BACT</name>
<evidence type="ECO:0000313" key="3">
    <source>
        <dbReference type="Proteomes" id="UP001500067"/>
    </source>
</evidence>